<name>A0AAJ0HJT4_9PEZI</name>
<keyword evidence="3" id="KW-1185">Reference proteome</keyword>
<dbReference type="InterPro" id="IPR011990">
    <property type="entry name" value="TPR-like_helical_dom_sf"/>
</dbReference>
<dbReference type="InterPro" id="IPR024983">
    <property type="entry name" value="CHAT_dom"/>
</dbReference>
<protein>
    <submittedName>
        <fullName evidence="2">CHAT domain-containing protein</fullName>
    </submittedName>
</protein>
<dbReference type="SUPFAM" id="SSF81901">
    <property type="entry name" value="HCP-like"/>
    <property type="match status" value="1"/>
</dbReference>
<evidence type="ECO:0000313" key="3">
    <source>
        <dbReference type="Proteomes" id="UP001275084"/>
    </source>
</evidence>
<evidence type="ECO:0000259" key="1">
    <source>
        <dbReference type="Pfam" id="PF12770"/>
    </source>
</evidence>
<comment type="caution">
    <text evidence="2">The sequence shown here is derived from an EMBL/GenBank/DDBJ whole genome shotgun (WGS) entry which is preliminary data.</text>
</comment>
<dbReference type="Pfam" id="PF12770">
    <property type="entry name" value="CHAT"/>
    <property type="match status" value="1"/>
</dbReference>
<gene>
    <name evidence="2" type="ORF">B0T25DRAFT_220240</name>
</gene>
<evidence type="ECO:0000313" key="2">
    <source>
        <dbReference type="EMBL" id="KAK3353715.1"/>
    </source>
</evidence>
<reference evidence="2" key="1">
    <citation type="journal article" date="2023" name="Mol. Phylogenet. Evol.">
        <title>Genome-scale phylogeny and comparative genomics of the fungal order Sordariales.</title>
        <authorList>
            <person name="Hensen N."/>
            <person name="Bonometti L."/>
            <person name="Westerberg I."/>
            <person name="Brannstrom I.O."/>
            <person name="Guillou S."/>
            <person name="Cros-Aarteil S."/>
            <person name="Calhoun S."/>
            <person name="Haridas S."/>
            <person name="Kuo A."/>
            <person name="Mondo S."/>
            <person name="Pangilinan J."/>
            <person name="Riley R."/>
            <person name="LaButti K."/>
            <person name="Andreopoulos B."/>
            <person name="Lipzen A."/>
            <person name="Chen C."/>
            <person name="Yan M."/>
            <person name="Daum C."/>
            <person name="Ng V."/>
            <person name="Clum A."/>
            <person name="Steindorff A."/>
            <person name="Ohm R.A."/>
            <person name="Martin F."/>
            <person name="Silar P."/>
            <person name="Natvig D.O."/>
            <person name="Lalanne C."/>
            <person name="Gautier V."/>
            <person name="Ament-Velasquez S.L."/>
            <person name="Kruys A."/>
            <person name="Hutchinson M.I."/>
            <person name="Powell A.J."/>
            <person name="Barry K."/>
            <person name="Miller A.N."/>
            <person name="Grigoriev I.V."/>
            <person name="Debuchy R."/>
            <person name="Gladieux P."/>
            <person name="Hiltunen Thoren M."/>
            <person name="Johannesson H."/>
        </authorList>
    </citation>
    <scope>NUCLEOTIDE SEQUENCE</scope>
    <source>
        <strain evidence="2">CBS 955.72</strain>
    </source>
</reference>
<dbReference type="Gene3D" id="1.25.40.10">
    <property type="entry name" value="Tetratricopeptide repeat domain"/>
    <property type="match status" value="3"/>
</dbReference>
<dbReference type="Proteomes" id="UP001275084">
    <property type="component" value="Unassembled WGS sequence"/>
</dbReference>
<accession>A0AAJ0HJT4</accession>
<reference evidence="2" key="2">
    <citation type="submission" date="2023-06" db="EMBL/GenBank/DDBJ databases">
        <authorList>
            <consortium name="Lawrence Berkeley National Laboratory"/>
            <person name="Haridas S."/>
            <person name="Hensen N."/>
            <person name="Bonometti L."/>
            <person name="Westerberg I."/>
            <person name="Brannstrom I.O."/>
            <person name="Guillou S."/>
            <person name="Cros-Aarteil S."/>
            <person name="Calhoun S."/>
            <person name="Kuo A."/>
            <person name="Mondo S."/>
            <person name="Pangilinan J."/>
            <person name="Riley R."/>
            <person name="Labutti K."/>
            <person name="Andreopoulos B."/>
            <person name="Lipzen A."/>
            <person name="Chen C."/>
            <person name="Yanf M."/>
            <person name="Daum C."/>
            <person name="Ng V."/>
            <person name="Clum A."/>
            <person name="Steindorff A."/>
            <person name="Ohm R."/>
            <person name="Martin F."/>
            <person name="Silar P."/>
            <person name="Natvig D."/>
            <person name="Lalanne C."/>
            <person name="Gautier V."/>
            <person name="Ament-Velasquez S.L."/>
            <person name="Kruys A."/>
            <person name="Hutchinson M.I."/>
            <person name="Powell A.J."/>
            <person name="Barry K."/>
            <person name="Miller A.N."/>
            <person name="Grigoriev I.V."/>
            <person name="Debuchy R."/>
            <person name="Gladieux P."/>
            <person name="Thoren M.H."/>
            <person name="Johannesson H."/>
        </authorList>
    </citation>
    <scope>NUCLEOTIDE SEQUENCE</scope>
    <source>
        <strain evidence="2">CBS 955.72</strain>
    </source>
</reference>
<proteinExistence type="predicted"/>
<sequence length="1370" mass="150405">MSSSSQEPGLADPSVLAEFLAQVSQRAVALVETGDLLNLNLAIDSLTQAISLARSVNLYPITMVFNLMNMLSMRYRRTGSVADVELGISRGNTALRLIRHDDPNYRQLCGCLGMLYLLQFNCMKTPEGLQKSIEYTTTAVDTSPRGDPGLHDLRFNLGKALYARYTQTNDLADLDLSIQAHDAAIELAPVGHPLRGVRMTSLSDCLLAKFDRTHDKAVLARSISIMGRALQITPHGDESRPRMVYDLGVCLGRHFEIAGTVGGYEKDESFERAERLAGPSREERATILHQIAQGLYRRYEARHDLADRDRAIVVAEEALLLTPNDPGVLNNLGAFFGHRFEETGEPSDLDRAIALLTKGCKVSPLNGSADATVLHNLALNLAERFEHGGILGDLDLAIAATQDALDKLAKDDPKRFRTMINQAVFLDLRFEHSSQKGEPRRAEDLGQALRLSKQVLLEAPAGHPSRHIWLEIRGNMLGRHFSAYGDGGSLDDAIRSTGEAIDMLSRTGEPGSSTWSNYGEWLGHRFLRKGDIQDLNKAIEAVHRAVKTTSKSHLRMAHWQRNLGVWLAHRYERVGALEDLNRAIEAGQIAVDSTPAGNIELPARLNILSTCYSLRYQRKNNIDDLNSSMDLARTAVNKTPDGHPRKPYWILNLATRLEIRGTRSGDDARGTYLDEAIRHFDDALRLLPESAHAKLDAQVKFGSTLRHRFVLSGQQSNHTGDINRSIEMLRKAASGVTQEDSLRVTAFFNLGVSLMCRSDLTESSLPTDALDALDSFVETFRSPNSPPSHRIRGSQRAAIILDSLSRSREAAEILEEAINLFSALSPRSLPRLDQQHVLGVIVGISSMAAAMALKSGYDHYSVIMLLERGRGIIASLLMENRMDTSMLGSEVASNYLQARERLYPEKPINYMASSGLYDEQPHSNYVSESLGRFEAEDRLHTIIREIQADPKTRGFLQPPPLEELTGALGLDTIVIVNASPYRCDAFVINEAQGVGLVELTRLKFGDIRARVERLRSSRPLIDPTMLEWLWDDIANPILSKLGFDQPGPAKGLPRIIWVLSGALSRLPIHAAGYHTKGSTKTVMDRAISSYSSSLRSFMYAKKVPSRAAGTLQGSLAKKALLVGVGKAPEGSRLPDLAFAAKEVEMLQEICPQLNLEPVRISCQSREAVLAELDALVFHFAGHGQSDALDPSQGGLHLEDGLLTVADIEARKLGDANPFLGYLSACLTGANDADTLIDEGIHLISACQLAGFRHVIGTLWQVYDDSCVEVAESVYRLLAEDGLSDRSVCAALHRAIVRLRDAWVAERSSVAAFDGTKPDEALSVELADGDTLEANAAGDNGDERDGRLLHGEAIAAPVVKADWIPYVHYGP</sequence>
<dbReference type="EMBL" id="JAUIQD010000004">
    <property type="protein sequence ID" value="KAK3353715.1"/>
    <property type="molecule type" value="Genomic_DNA"/>
</dbReference>
<organism evidence="2 3">
    <name type="scientific">Lasiosphaeria hispida</name>
    <dbReference type="NCBI Taxonomy" id="260671"/>
    <lineage>
        <taxon>Eukaryota</taxon>
        <taxon>Fungi</taxon>
        <taxon>Dikarya</taxon>
        <taxon>Ascomycota</taxon>
        <taxon>Pezizomycotina</taxon>
        <taxon>Sordariomycetes</taxon>
        <taxon>Sordariomycetidae</taxon>
        <taxon>Sordariales</taxon>
        <taxon>Lasiosphaeriaceae</taxon>
        <taxon>Lasiosphaeria</taxon>
    </lineage>
</organism>
<feature type="domain" description="CHAT" evidence="1">
    <location>
        <begin position="1026"/>
        <end position="1300"/>
    </location>
</feature>